<accession>A0ABQ9K0Q1</accession>
<sequence length="180" mass="20854">MSHNVHNILHIISDVEYMGTLDKFSAFPFENMLQKIKNLIRKGDNPLAQVVKRISEINKSSPHIFSKIQSSSKITYKKFHERGPLLPQTNSPQFEEIVFKTFTLKIFEHNNCCVLKDGKYQEKKDLFSVPCKSSDLQIYVVSKSGPLQVFPLKEVSFKCVKLFFKDDYVVLPLQHTDENE</sequence>
<dbReference type="Proteomes" id="UP001162164">
    <property type="component" value="Unassembled WGS sequence"/>
</dbReference>
<evidence type="ECO:0000313" key="1">
    <source>
        <dbReference type="EMBL" id="KAJ8983167.1"/>
    </source>
</evidence>
<name>A0ABQ9K0Q1_9CUCU</name>
<proteinExistence type="predicted"/>
<organism evidence="1 2">
    <name type="scientific">Molorchus minor</name>
    <dbReference type="NCBI Taxonomy" id="1323400"/>
    <lineage>
        <taxon>Eukaryota</taxon>
        <taxon>Metazoa</taxon>
        <taxon>Ecdysozoa</taxon>
        <taxon>Arthropoda</taxon>
        <taxon>Hexapoda</taxon>
        <taxon>Insecta</taxon>
        <taxon>Pterygota</taxon>
        <taxon>Neoptera</taxon>
        <taxon>Endopterygota</taxon>
        <taxon>Coleoptera</taxon>
        <taxon>Polyphaga</taxon>
        <taxon>Cucujiformia</taxon>
        <taxon>Chrysomeloidea</taxon>
        <taxon>Cerambycidae</taxon>
        <taxon>Lamiinae</taxon>
        <taxon>Monochamini</taxon>
        <taxon>Molorchus</taxon>
    </lineage>
</organism>
<evidence type="ECO:0000313" key="2">
    <source>
        <dbReference type="Proteomes" id="UP001162164"/>
    </source>
</evidence>
<comment type="caution">
    <text evidence="1">The sequence shown here is derived from an EMBL/GenBank/DDBJ whole genome shotgun (WGS) entry which is preliminary data.</text>
</comment>
<gene>
    <name evidence="1" type="ORF">NQ317_016266</name>
</gene>
<keyword evidence="2" id="KW-1185">Reference proteome</keyword>
<protein>
    <submittedName>
        <fullName evidence="1">Uncharacterized protein</fullName>
    </submittedName>
</protein>
<reference evidence="1" key="1">
    <citation type="journal article" date="2023" name="Insect Mol. Biol.">
        <title>Genome sequencing provides insights into the evolution of gene families encoding plant cell wall-degrading enzymes in longhorned beetles.</title>
        <authorList>
            <person name="Shin N.R."/>
            <person name="Okamura Y."/>
            <person name="Kirsch R."/>
            <person name="Pauchet Y."/>
        </authorList>
    </citation>
    <scope>NUCLEOTIDE SEQUENCE</scope>
    <source>
        <strain evidence="1">MMC_N1</strain>
    </source>
</reference>
<dbReference type="EMBL" id="JAPWTJ010000092">
    <property type="protein sequence ID" value="KAJ8983167.1"/>
    <property type="molecule type" value="Genomic_DNA"/>
</dbReference>